<feature type="compositionally biased region" description="Basic and acidic residues" evidence="1">
    <location>
        <begin position="75"/>
        <end position="84"/>
    </location>
</feature>
<feature type="region of interest" description="Disordered" evidence="1">
    <location>
        <begin position="72"/>
        <end position="135"/>
    </location>
</feature>
<organism evidence="2 3">
    <name type="scientific">Monosporascus ibericus</name>
    <dbReference type="NCBI Taxonomy" id="155417"/>
    <lineage>
        <taxon>Eukaryota</taxon>
        <taxon>Fungi</taxon>
        <taxon>Dikarya</taxon>
        <taxon>Ascomycota</taxon>
        <taxon>Pezizomycotina</taxon>
        <taxon>Sordariomycetes</taxon>
        <taxon>Xylariomycetidae</taxon>
        <taxon>Xylariales</taxon>
        <taxon>Xylariales incertae sedis</taxon>
        <taxon>Monosporascus</taxon>
    </lineage>
</organism>
<evidence type="ECO:0000313" key="3">
    <source>
        <dbReference type="Proteomes" id="UP000293360"/>
    </source>
</evidence>
<accession>A0A4Q4TJW3</accession>
<evidence type="ECO:0000313" key="2">
    <source>
        <dbReference type="EMBL" id="RYP07356.1"/>
    </source>
</evidence>
<dbReference type="EMBL" id="QJNU01000099">
    <property type="protein sequence ID" value="RYP07356.1"/>
    <property type="molecule type" value="Genomic_DNA"/>
</dbReference>
<dbReference type="Proteomes" id="UP000293360">
    <property type="component" value="Unassembled WGS sequence"/>
</dbReference>
<proteinExistence type="predicted"/>
<dbReference type="AlphaFoldDB" id="A0A4Q4TJW3"/>
<name>A0A4Q4TJW3_9PEZI</name>
<sequence length="135" mass="14339">MSSPQAAEVSRLIKACYATLRSSRGGTPKEYYGALALADSALALASEGGLDDGLVRQCEILQDFCQNSLKGAYGRSDRHERGVYERAASSRGVEADDSGADTASSRGSGKAHASPPEVESCTAEPVTRTRRVRWV</sequence>
<keyword evidence="3" id="KW-1185">Reference proteome</keyword>
<evidence type="ECO:0000256" key="1">
    <source>
        <dbReference type="SAM" id="MobiDB-lite"/>
    </source>
</evidence>
<comment type="caution">
    <text evidence="2">The sequence shown here is derived from an EMBL/GenBank/DDBJ whole genome shotgun (WGS) entry which is preliminary data.</text>
</comment>
<reference evidence="2 3" key="1">
    <citation type="submission" date="2018-06" db="EMBL/GenBank/DDBJ databases">
        <title>Complete Genomes of Monosporascus.</title>
        <authorList>
            <person name="Robinson A.J."/>
            <person name="Natvig D.O."/>
        </authorList>
    </citation>
    <scope>NUCLEOTIDE SEQUENCE [LARGE SCALE GENOMIC DNA]</scope>
    <source>
        <strain evidence="2 3">CBS 110550</strain>
    </source>
</reference>
<dbReference type="OrthoDB" id="4744708at2759"/>
<gene>
    <name evidence="2" type="ORF">DL764_002572</name>
</gene>
<protein>
    <submittedName>
        <fullName evidence="2">Uncharacterized protein</fullName>
    </submittedName>
</protein>